<dbReference type="Gene3D" id="3.40.50.1820">
    <property type="entry name" value="alpha/beta hydrolase"/>
    <property type="match status" value="1"/>
</dbReference>
<dbReference type="GO" id="GO:0016787">
    <property type="term" value="F:hydrolase activity"/>
    <property type="evidence" value="ECO:0007669"/>
    <property type="project" value="UniProtKB-KW"/>
</dbReference>
<accession>A0A6N8U5P1</accession>
<evidence type="ECO:0000313" key="2">
    <source>
        <dbReference type="EMBL" id="MXQ73518.1"/>
    </source>
</evidence>
<sequence length="230" mass="26468">MKALVCIHGFGGLRIKDFDYLRDQCREDGLPYFDFNMYDQTECPDWRLWVKRAYREVQSVCEQGYEVTLLGFSMGGVIAGYLASRLPVQRVVLVAPAYFYLGIDSSCRYLKKLGRMGAKDAREMNAFIQARWLSAQYVFEFIKLTGVLRQAVKEIDKPVLLIQASKDDIVPPYASRYAMRKIPHQNKQCCMIEGGNHEILNDKRLGREAYLQIAAFMGESAMLYNQRDIS</sequence>
<dbReference type="PANTHER" id="PTHR42886:SF29">
    <property type="entry name" value="PUMMELIG, ISOFORM A"/>
    <property type="match status" value="1"/>
</dbReference>
<keyword evidence="3" id="KW-1185">Reference proteome</keyword>
<comment type="caution">
    <text evidence="2">The sequence shown here is derived from an EMBL/GenBank/DDBJ whole genome shotgun (WGS) entry which is preliminary data.</text>
</comment>
<dbReference type="Proteomes" id="UP000434036">
    <property type="component" value="Unassembled WGS sequence"/>
</dbReference>
<dbReference type="InterPro" id="IPR022742">
    <property type="entry name" value="Hydrolase_4"/>
</dbReference>
<feature type="domain" description="Serine aminopeptidase S33" evidence="1">
    <location>
        <begin position="130"/>
        <end position="203"/>
    </location>
</feature>
<dbReference type="InterPro" id="IPR029058">
    <property type="entry name" value="AB_hydrolase_fold"/>
</dbReference>
<dbReference type="PANTHER" id="PTHR42886">
    <property type="entry name" value="RE40534P-RELATED"/>
    <property type="match status" value="1"/>
</dbReference>
<gene>
    <name evidence="2" type="ORF">GSF08_06175</name>
</gene>
<protein>
    <submittedName>
        <fullName evidence="2">Alpha/beta fold hydrolase</fullName>
    </submittedName>
</protein>
<dbReference type="SUPFAM" id="SSF53474">
    <property type="entry name" value="alpha/beta-Hydrolases"/>
    <property type="match status" value="1"/>
</dbReference>
<evidence type="ECO:0000313" key="3">
    <source>
        <dbReference type="Proteomes" id="UP000434036"/>
    </source>
</evidence>
<dbReference type="AlphaFoldDB" id="A0A6N8U5P1"/>
<dbReference type="Pfam" id="PF12146">
    <property type="entry name" value="Hydrolase_4"/>
    <property type="match status" value="1"/>
</dbReference>
<organism evidence="2 3">
    <name type="scientific">Copranaerobaculum intestinale</name>
    <dbReference type="NCBI Taxonomy" id="2692629"/>
    <lineage>
        <taxon>Bacteria</taxon>
        <taxon>Bacillati</taxon>
        <taxon>Bacillota</taxon>
        <taxon>Erysipelotrichia</taxon>
        <taxon>Erysipelotrichales</taxon>
        <taxon>Erysipelotrichaceae</taxon>
        <taxon>Copranaerobaculum</taxon>
    </lineage>
</organism>
<evidence type="ECO:0000259" key="1">
    <source>
        <dbReference type="Pfam" id="PF12146"/>
    </source>
</evidence>
<name>A0A6N8U5P1_9FIRM</name>
<proteinExistence type="predicted"/>
<dbReference type="EMBL" id="WUUQ01000002">
    <property type="protein sequence ID" value="MXQ73518.1"/>
    <property type="molecule type" value="Genomic_DNA"/>
</dbReference>
<reference evidence="2 3" key="2">
    <citation type="submission" date="2020-01" db="EMBL/GenBank/DDBJ databases">
        <title>Clostridiaceae sp. nov. isolated from the gut of human by culturomics.</title>
        <authorList>
            <person name="Chang Y."/>
        </authorList>
    </citation>
    <scope>NUCLEOTIDE SEQUENCE [LARGE SCALE GENOMIC DNA]</scope>
    <source>
        <strain evidence="2 3">DONG20-135</strain>
    </source>
</reference>
<reference evidence="2 3" key="1">
    <citation type="submission" date="2019-12" db="EMBL/GenBank/DDBJ databases">
        <authorList>
            <person name="Yang R."/>
        </authorList>
    </citation>
    <scope>NUCLEOTIDE SEQUENCE [LARGE SCALE GENOMIC DNA]</scope>
    <source>
        <strain evidence="2 3">DONG20-135</strain>
    </source>
</reference>
<dbReference type="RefSeq" id="WP_160624961.1">
    <property type="nucleotide sequence ID" value="NZ_WUUQ01000002.1"/>
</dbReference>
<keyword evidence="2" id="KW-0378">Hydrolase</keyword>